<gene>
    <name evidence="2" type="ORF">KKR91_07555</name>
</gene>
<keyword evidence="1" id="KW-0732">Signal</keyword>
<name>A0A975M7H6_9MICC</name>
<keyword evidence="3" id="KW-1185">Reference proteome</keyword>
<sequence>MKGTLANPYSIGEEMVDGDWAMTIDSIDLDANAEIAATDSIISKVAPDPGNTWVILTVTWTYNGDEPAEGGTSFKVVNKNWNDAFDTDNR</sequence>
<dbReference type="InterPro" id="IPR029050">
    <property type="entry name" value="Immunoprotect_excell_Ig-like"/>
</dbReference>
<dbReference type="EMBL" id="CP076022">
    <property type="protein sequence ID" value="QWC11398.1"/>
    <property type="molecule type" value="Genomic_DNA"/>
</dbReference>
<accession>A0A975M7H6</accession>
<proteinExistence type="predicted"/>
<dbReference type="AlphaFoldDB" id="A0A975M7H6"/>
<protein>
    <submittedName>
        <fullName evidence="2">DUF4352 domain-containing protein</fullName>
    </submittedName>
</protein>
<dbReference type="Gene3D" id="2.60.40.1240">
    <property type="match status" value="1"/>
</dbReference>
<dbReference type="KEGG" id="ajg:KKR91_07555"/>
<evidence type="ECO:0000256" key="1">
    <source>
        <dbReference type="ARBA" id="ARBA00022729"/>
    </source>
</evidence>
<dbReference type="RefSeq" id="WP_210231075.1">
    <property type="nucleotide sequence ID" value="NZ_CP076022.1"/>
</dbReference>
<evidence type="ECO:0000313" key="3">
    <source>
        <dbReference type="Proteomes" id="UP000676885"/>
    </source>
</evidence>
<organism evidence="2 3">
    <name type="scientific">Arthrobacter jiangjiafuii</name>
    <dbReference type="NCBI Taxonomy" id="2817475"/>
    <lineage>
        <taxon>Bacteria</taxon>
        <taxon>Bacillati</taxon>
        <taxon>Actinomycetota</taxon>
        <taxon>Actinomycetes</taxon>
        <taxon>Micrococcales</taxon>
        <taxon>Micrococcaceae</taxon>
        <taxon>Arthrobacter</taxon>
    </lineage>
</organism>
<dbReference type="Proteomes" id="UP000676885">
    <property type="component" value="Chromosome"/>
</dbReference>
<reference evidence="2 3" key="1">
    <citation type="submission" date="2021-05" db="EMBL/GenBank/DDBJ databases">
        <title>Novel species in genus Arthrobacter.</title>
        <authorList>
            <person name="Zhang G."/>
        </authorList>
    </citation>
    <scope>NUCLEOTIDE SEQUENCE [LARGE SCALE GENOMIC DNA]</scope>
    <source>
        <strain evidence="3">zg-ZUI227</strain>
    </source>
</reference>
<evidence type="ECO:0000313" key="2">
    <source>
        <dbReference type="EMBL" id="QWC11398.1"/>
    </source>
</evidence>